<evidence type="ECO:0000313" key="3">
    <source>
        <dbReference type="Proteomes" id="UP000059680"/>
    </source>
</evidence>
<reference evidence="2" key="5">
    <citation type="submission" date="2015-10" db="EMBL/GenBank/DDBJ databases">
        <authorList>
            <person name="Sakai H."/>
            <person name="Kawahara Y."/>
            <person name="Matsumoto T."/>
            <person name="Buell C.R."/>
            <person name="Itoh T."/>
        </authorList>
    </citation>
    <scope>NUCLEOTIDE SEQUENCE</scope>
</reference>
<sequence length="106" mass="11307">MVRRTKKNMLGASMLDVVPALGGGGPDNLAGWPPPLKTSDGGAAPVWMCTHQRELRPAISRRRPVPPGAAVMQLHACTRHVAATSLGRMMQQCPTDGGSVQQRRTV</sequence>
<name>A2ZXQ6_ORYSJ</name>
<reference evidence="3" key="2">
    <citation type="journal article" date="2005" name="Nature">
        <title>The map-based sequence of the rice genome.</title>
        <authorList>
            <consortium name="International rice genome sequencing project (IRGSP)"/>
            <person name="Matsumoto T."/>
            <person name="Wu J."/>
            <person name="Kanamori H."/>
            <person name="Katayose Y."/>
            <person name="Fujisawa M."/>
            <person name="Namiki N."/>
            <person name="Mizuno H."/>
            <person name="Yamamoto K."/>
            <person name="Antonio B.A."/>
            <person name="Baba T."/>
            <person name="Sakata K."/>
            <person name="Nagamura Y."/>
            <person name="Aoki H."/>
            <person name="Arikawa K."/>
            <person name="Arita K."/>
            <person name="Bito T."/>
            <person name="Chiden Y."/>
            <person name="Fujitsuka N."/>
            <person name="Fukunaka R."/>
            <person name="Hamada M."/>
            <person name="Harada C."/>
            <person name="Hayashi A."/>
            <person name="Hijishita S."/>
            <person name="Honda M."/>
            <person name="Hosokawa S."/>
            <person name="Ichikawa Y."/>
            <person name="Idonuma A."/>
            <person name="Iijima M."/>
            <person name="Ikeda M."/>
            <person name="Ikeno M."/>
            <person name="Ito K."/>
            <person name="Ito S."/>
            <person name="Ito T."/>
            <person name="Ito Y."/>
            <person name="Ito Y."/>
            <person name="Iwabuchi A."/>
            <person name="Kamiya K."/>
            <person name="Karasawa W."/>
            <person name="Kurita K."/>
            <person name="Katagiri S."/>
            <person name="Kikuta A."/>
            <person name="Kobayashi H."/>
            <person name="Kobayashi N."/>
            <person name="Machita K."/>
            <person name="Maehara T."/>
            <person name="Masukawa M."/>
            <person name="Mizubayashi T."/>
            <person name="Mukai Y."/>
            <person name="Nagasaki H."/>
            <person name="Nagata Y."/>
            <person name="Naito S."/>
            <person name="Nakashima M."/>
            <person name="Nakama Y."/>
            <person name="Nakamichi Y."/>
            <person name="Nakamura M."/>
            <person name="Meguro A."/>
            <person name="Negishi M."/>
            <person name="Ohta I."/>
            <person name="Ohta T."/>
            <person name="Okamoto M."/>
            <person name="Ono N."/>
            <person name="Saji S."/>
            <person name="Sakaguchi M."/>
            <person name="Sakai K."/>
            <person name="Shibata M."/>
            <person name="Shimokawa T."/>
            <person name="Song J."/>
            <person name="Takazaki Y."/>
            <person name="Terasawa K."/>
            <person name="Tsugane M."/>
            <person name="Tsuji K."/>
            <person name="Ueda S."/>
            <person name="Waki K."/>
            <person name="Yamagata H."/>
            <person name="Yamamoto M."/>
            <person name="Yamamoto S."/>
            <person name="Yamane H."/>
            <person name="Yoshiki S."/>
            <person name="Yoshihara R."/>
            <person name="Yukawa K."/>
            <person name="Zhong H."/>
            <person name="Yano M."/>
            <person name="Yuan Q."/>
            <person name="Ouyang S."/>
            <person name="Liu J."/>
            <person name="Jones K.M."/>
            <person name="Gansberger K."/>
            <person name="Moffat K."/>
            <person name="Hill J."/>
            <person name="Bera J."/>
            <person name="Fadrosh D."/>
            <person name="Jin S."/>
            <person name="Johri S."/>
            <person name="Kim M."/>
            <person name="Overton L."/>
            <person name="Reardon M."/>
            <person name="Tsitrin T."/>
            <person name="Vuong H."/>
            <person name="Weaver B."/>
            <person name="Ciecko A."/>
            <person name="Tallon L."/>
            <person name="Jackson J."/>
            <person name="Pai G."/>
            <person name="Aken S.V."/>
            <person name="Utterback T."/>
            <person name="Reidmuller S."/>
            <person name="Feldblyum T."/>
            <person name="Hsiao J."/>
            <person name="Zismann V."/>
            <person name="Iobst S."/>
            <person name="de Vazeille A.R."/>
            <person name="Buell C.R."/>
            <person name="Ying K."/>
            <person name="Li Y."/>
            <person name="Lu T."/>
            <person name="Huang Y."/>
            <person name="Zhao Q."/>
            <person name="Feng Q."/>
            <person name="Zhang L."/>
            <person name="Zhu J."/>
            <person name="Weng Q."/>
            <person name="Mu J."/>
            <person name="Lu Y."/>
            <person name="Fan D."/>
            <person name="Liu Y."/>
            <person name="Guan J."/>
            <person name="Zhang Y."/>
            <person name="Yu S."/>
            <person name="Liu X."/>
            <person name="Zhang Y."/>
            <person name="Hong G."/>
            <person name="Han B."/>
            <person name="Choisne N."/>
            <person name="Demange N."/>
            <person name="Orjeda G."/>
            <person name="Samain S."/>
            <person name="Cattolico L."/>
            <person name="Pelletier E."/>
            <person name="Couloux A."/>
            <person name="Segurens B."/>
            <person name="Wincker P."/>
            <person name="D'Hont A."/>
            <person name="Scarpelli C."/>
            <person name="Weissenbach J."/>
            <person name="Salanoubat M."/>
            <person name="Quetier F."/>
            <person name="Yu Y."/>
            <person name="Kim H.R."/>
            <person name="Rambo T."/>
            <person name="Currie J."/>
            <person name="Collura K."/>
            <person name="Luo M."/>
            <person name="Yang T."/>
            <person name="Ammiraju J.S.S."/>
            <person name="Engler F."/>
            <person name="Soderlund C."/>
            <person name="Wing R.A."/>
            <person name="Palmer L.E."/>
            <person name="de la Bastide M."/>
            <person name="Spiegel L."/>
            <person name="Nascimento L."/>
            <person name="Zutavern T."/>
            <person name="O'Shaughnessy A."/>
            <person name="Dike S."/>
            <person name="Dedhia N."/>
            <person name="Preston R."/>
            <person name="Balija V."/>
            <person name="McCombie W.R."/>
            <person name="Chow T."/>
            <person name="Chen H."/>
            <person name="Chung M."/>
            <person name="Chen C."/>
            <person name="Shaw J."/>
            <person name="Wu H."/>
            <person name="Hsiao K."/>
            <person name="Chao Y."/>
            <person name="Chu M."/>
            <person name="Cheng C."/>
            <person name="Hour A."/>
            <person name="Lee P."/>
            <person name="Lin S."/>
            <person name="Lin Y."/>
            <person name="Liou J."/>
            <person name="Liu S."/>
            <person name="Hsing Y."/>
            <person name="Raghuvanshi S."/>
            <person name="Mohanty A."/>
            <person name="Bharti A.K."/>
            <person name="Gaur A."/>
            <person name="Gupta V."/>
            <person name="Kumar D."/>
            <person name="Ravi V."/>
            <person name="Vij S."/>
            <person name="Kapur A."/>
            <person name="Khurana P."/>
            <person name="Khurana P."/>
            <person name="Khurana J.P."/>
            <person name="Tyagi A.K."/>
            <person name="Gaikwad K."/>
            <person name="Singh A."/>
            <person name="Dalal V."/>
            <person name="Srivastava S."/>
            <person name="Dixit A."/>
            <person name="Pal A.K."/>
            <person name="Ghazi I.A."/>
            <person name="Yadav M."/>
            <person name="Pandit A."/>
            <person name="Bhargava A."/>
            <person name="Sureshbabu K."/>
            <person name="Batra K."/>
            <person name="Sharma T.R."/>
            <person name="Mohapatra T."/>
            <person name="Singh N.K."/>
            <person name="Messing J."/>
            <person name="Nelson A.B."/>
            <person name="Fuks G."/>
            <person name="Kavchok S."/>
            <person name="Keizer G."/>
            <person name="Linton E."/>
            <person name="Llaca V."/>
            <person name="Song R."/>
            <person name="Tanyolac B."/>
            <person name="Young S."/>
            <person name="Ho-Il K."/>
            <person name="Hahn J.H."/>
            <person name="Sangsakoo G."/>
            <person name="Vanavichit A."/>
            <person name="de Mattos Luiz.A.T."/>
            <person name="Zimmer P.D."/>
            <person name="Malone G."/>
            <person name="Dellagostin O."/>
            <person name="de Oliveira A.C."/>
            <person name="Bevan M."/>
            <person name="Bancroft I."/>
            <person name="Minx P."/>
            <person name="Cordum H."/>
            <person name="Wilson R."/>
            <person name="Cheng Z."/>
            <person name="Jin W."/>
            <person name="Jiang J."/>
            <person name="Leong S.A."/>
            <person name="Iwama H."/>
            <person name="Gojobori T."/>
            <person name="Itoh T."/>
            <person name="Niimura Y."/>
            <person name="Fujii Y."/>
            <person name="Habara T."/>
            <person name="Sakai H."/>
            <person name="Sato Y."/>
            <person name="Wilson G."/>
            <person name="Kumar K."/>
            <person name="McCouch S."/>
            <person name="Juretic N."/>
            <person name="Hoen D."/>
            <person name="Wright S."/>
            <person name="Bruskiewich R."/>
            <person name="Bureau T."/>
            <person name="Miyao A."/>
            <person name="Hirochika H."/>
            <person name="Nishikawa T."/>
            <person name="Kadowaki K."/>
            <person name="Sugiura M."/>
            <person name="Burr B."/>
            <person name="Sasaki T."/>
        </authorList>
    </citation>
    <scope>NUCLEOTIDE SEQUENCE [LARGE SCALE GENOMIC DNA]</scope>
    <source>
        <strain evidence="3">cv. Nipponbare</strain>
    </source>
</reference>
<dbReference type="EMBL" id="AP003768">
    <property type="protein sequence ID" value="BAD87914.1"/>
    <property type="molecule type" value="Genomic_DNA"/>
</dbReference>
<dbReference type="EMBL" id="AP014957">
    <property type="protein sequence ID" value="BAS74301.1"/>
    <property type="molecule type" value="Genomic_DNA"/>
</dbReference>
<protein>
    <submittedName>
        <fullName evidence="2">Os01g0743950 protein</fullName>
    </submittedName>
</protein>
<reference evidence="2" key="3">
    <citation type="journal article" date="2013" name="Plant Cell Physiol.">
        <title>Rice Annotation Project Database (RAP-DB): an integrative and interactive database for rice genomics.</title>
        <authorList>
            <person name="Sakai H."/>
            <person name="Lee S.S."/>
            <person name="Tanaka T."/>
            <person name="Numa H."/>
            <person name="Kim J."/>
            <person name="Kawahara Y."/>
            <person name="Wakimoto H."/>
            <person name="Yang C.C."/>
            <person name="Iwamoto M."/>
            <person name="Abe T."/>
            <person name="Yamada Y."/>
            <person name="Muto A."/>
            <person name="Inokuchi H."/>
            <person name="Ikemura T."/>
            <person name="Matsumoto T."/>
            <person name="Sasaki T."/>
            <person name="Itoh T."/>
        </authorList>
    </citation>
    <scope>NUCLEOTIDE SEQUENCE</scope>
</reference>
<accession>A2ZXQ6</accession>
<reference evidence="1" key="1">
    <citation type="journal article" date="2002" name="Nature">
        <title>The genome sequence and structure of rice chromosome 1.</title>
        <authorList>
            <person name="Sasaki T."/>
            <person name="Matsumoto T."/>
            <person name="Yamamoto K."/>
            <person name="Sakata K."/>
            <person name="Baba T."/>
            <person name="Katayose Y."/>
            <person name="Wu J."/>
            <person name="Niimura Y."/>
            <person name="Cheng Z."/>
            <person name="Nagamura Y."/>
            <person name="Antonio B.A."/>
            <person name="Kanamori H."/>
            <person name="Hosokawa S."/>
            <person name="Masukawa M."/>
            <person name="Arikawa K."/>
            <person name="Chiden Y."/>
            <person name="Hayashi M."/>
            <person name="Okamoto M."/>
            <person name="Ando T."/>
            <person name="Aoki H."/>
            <person name="Arita K."/>
            <person name="Hamada M."/>
            <person name="Harada C."/>
            <person name="Hijishita S."/>
            <person name="Honda M."/>
            <person name="Ichikawa Y."/>
            <person name="Idonuma A."/>
            <person name="Iijima M."/>
            <person name="Ikeda M."/>
            <person name="Ikeno M."/>
            <person name="Itoh S."/>
            <person name="Itoh T."/>
            <person name="Itoh Y."/>
            <person name="Itoh Y."/>
            <person name="Iwabuchi A."/>
            <person name="Kamiya K."/>
            <person name="Karasawa W."/>
            <person name="Katagiri S."/>
            <person name="Kikuta A."/>
            <person name="Kobayashi N."/>
            <person name="Kono I."/>
            <person name="Machita K."/>
            <person name="Maehara T."/>
            <person name="Mizuno H."/>
            <person name="Mizubayashi T."/>
            <person name="Mukai Y."/>
            <person name="Nagasaki H."/>
            <person name="Nakashima M."/>
            <person name="Nakama Y."/>
            <person name="Nakamichi Y."/>
            <person name="Nakamura M."/>
            <person name="Namiki N."/>
            <person name="Negishi M."/>
            <person name="Ohta I."/>
            <person name="Ono N."/>
            <person name="Saji S."/>
            <person name="Sakai K."/>
            <person name="Shibata M."/>
            <person name="Shimokawa T."/>
            <person name="Shomura A."/>
            <person name="Song J."/>
            <person name="Takazaki Y."/>
            <person name="Terasawa K."/>
            <person name="Tsuji K."/>
            <person name="Waki K."/>
            <person name="Yamagata H."/>
            <person name="Yamane H."/>
            <person name="Yoshiki S."/>
            <person name="Yoshihara R."/>
            <person name="Yukawa K."/>
            <person name="Zhong H."/>
            <person name="Iwama H."/>
            <person name="Endo T."/>
            <person name="Ito H."/>
            <person name="Hahn J.H."/>
            <person name="Kim H.I."/>
            <person name="Eun M.Y."/>
            <person name="Yano M."/>
            <person name="Jiang J."/>
            <person name="Gojobori T."/>
        </authorList>
    </citation>
    <scope>NUCLEOTIDE SEQUENCE</scope>
</reference>
<evidence type="ECO:0000313" key="2">
    <source>
        <dbReference type="EMBL" id="BAS74301.1"/>
    </source>
</evidence>
<dbReference type="AlphaFoldDB" id="A2ZXQ6"/>
<organism evidence="1">
    <name type="scientific">Oryza sativa subsp. japonica</name>
    <name type="common">Rice</name>
    <dbReference type="NCBI Taxonomy" id="39947"/>
    <lineage>
        <taxon>Eukaryota</taxon>
        <taxon>Viridiplantae</taxon>
        <taxon>Streptophyta</taxon>
        <taxon>Embryophyta</taxon>
        <taxon>Tracheophyta</taxon>
        <taxon>Spermatophyta</taxon>
        <taxon>Magnoliopsida</taxon>
        <taxon>Liliopsida</taxon>
        <taxon>Poales</taxon>
        <taxon>Poaceae</taxon>
        <taxon>BOP clade</taxon>
        <taxon>Oryzoideae</taxon>
        <taxon>Oryzeae</taxon>
        <taxon>Oryzinae</taxon>
        <taxon>Oryza</taxon>
        <taxon>Oryza sativa</taxon>
    </lineage>
</organism>
<dbReference type="Proteomes" id="UP000059680">
    <property type="component" value="Chromosome 1"/>
</dbReference>
<gene>
    <name evidence="2" type="ordered locus">Os01g0743950</name>
    <name evidence="2" type="ORF">OSNPB_010743950</name>
    <name evidence="1" type="ORF">P0439E07.38</name>
</gene>
<evidence type="ECO:0000313" key="1">
    <source>
        <dbReference type="EMBL" id="BAD87914.1"/>
    </source>
</evidence>
<reference evidence="2 3" key="4">
    <citation type="journal article" date="2013" name="Rice">
        <title>Improvement of the Oryza sativa Nipponbare reference genome using next generation sequence and optical map data.</title>
        <authorList>
            <person name="Kawahara Y."/>
            <person name="de la Bastide M."/>
            <person name="Hamilton J.P."/>
            <person name="Kanamori H."/>
            <person name="McCombie W.R."/>
            <person name="Ouyang S."/>
            <person name="Schwartz D.C."/>
            <person name="Tanaka T."/>
            <person name="Wu J."/>
            <person name="Zhou S."/>
            <person name="Childs K.L."/>
            <person name="Davidson R.M."/>
            <person name="Lin H."/>
            <person name="Quesada-Ocampo L."/>
            <person name="Vaillancourt B."/>
            <person name="Sakai H."/>
            <person name="Lee S.S."/>
            <person name="Kim J."/>
            <person name="Numa H."/>
            <person name="Itoh T."/>
            <person name="Buell C.R."/>
            <person name="Matsumoto T."/>
        </authorList>
    </citation>
    <scope>NUCLEOTIDE SEQUENCE [LARGE SCALE GENOMIC DNA]</scope>
    <source>
        <strain evidence="3">cv. Nipponbare</strain>
    </source>
</reference>
<accession>Q5JKW2</accession>
<dbReference type="PaxDb" id="39947-Q5JKW2"/>
<keyword evidence="3" id="KW-1185">Reference proteome</keyword>
<dbReference type="Proteomes" id="UP000817658">
    <property type="component" value="Chromosome 1"/>
</dbReference>
<proteinExistence type="predicted"/>